<dbReference type="InParanoid" id="A0A2H3E9G0"/>
<dbReference type="Proteomes" id="UP000217790">
    <property type="component" value="Unassembled WGS sequence"/>
</dbReference>
<name>A0A2H3E9G0_ARMGA</name>
<feature type="region of interest" description="Disordered" evidence="1">
    <location>
        <begin position="1"/>
        <end position="32"/>
    </location>
</feature>
<protein>
    <submittedName>
        <fullName evidence="2">Uncharacterized protein</fullName>
    </submittedName>
</protein>
<sequence>MMLTWAAEASSHPRQTLQPDFTIGSPRRSQPQVPAYYTRDKPIHIVPKPQSSITLFIVLIRSSKGGYDARWAEDSSDAISSMTECYSGHLGCGSRRAKGHNATSWYRCRSSRCHSSKRESRTEIRIDTHCSFVEEKCLSTLHGDHLEIQRSGLLQCEVHSPSRKHYPVRADK</sequence>
<organism evidence="2 3">
    <name type="scientific">Armillaria gallica</name>
    <name type="common">Bulbous honey fungus</name>
    <name type="synonym">Armillaria bulbosa</name>
    <dbReference type="NCBI Taxonomy" id="47427"/>
    <lineage>
        <taxon>Eukaryota</taxon>
        <taxon>Fungi</taxon>
        <taxon>Dikarya</taxon>
        <taxon>Basidiomycota</taxon>
        <taxon>Agaricomycotina</taxon>
        <taxon>Agaricomycetes</taxon>
        <taxon>Agaricomycetidae</taxon>
        <taxon>Agaricales</taxon>
        <taxon>Marasmiineae</taxon>
        <taxon>Physalacriaceae</taxon>
        <taxon>Armillaria</taxon>
    </lineage>
</organism>
<accession>A0A2H3E9G0</accession>
<evidence type="ECO:0000313" key="2">
    <source>
        <dbReference type="EMBL" id="PBK96286.1"/>
    </source>
</evidence>
<reference evidence="3" key="1">
    <citation type="journal article" date="2017" name="Nat. Ecol. Evol.">
        <title>Genome expansion and lineage-specific genetic innovations in the forest pathogenic fungi Armillaria.</title>
        <authorList>
            <person name="Sipos G."/>
            <person name="Prasanna A.N."/>
            <person name="Walter M.C."/>
            <person name="O'Connor E."/>
            <person name="Balint B."/>
            <person name="Krizsan K."/>
            <person name="Kiss B."/>
            <person name="Hess J."/>
            <person name="Varga T."/>
            <person name="Slot J."/>
            <person name="Riley R."/>
            <person name="Boka B."/>
            <person name="Rigling D."/>
            <person name="Barry K."/>
            <person name="Lee J."/>
            <person name="Mihaltcheva S."/>
            <person name="LaButti K."/>
            <person name="Lipzen A."/>
            <person name="Waldron R."/>
            <person name="Moloney N.M."/>
            <person name="Sperisen C."/>
            <person name="Kredics L."/>
            <person name="Vagvoelgyi C."/>
            <person name="Patrignani A."/>
            <person name="Fitzpatrick D."/>
            <person name="Nagy I."/>
            <person name="Doyle S."/>
            <person name="Anderson J.B."/>
            <person name="Grigoriev I.V."/>
            <person name="Gueldener U."/>
            <person name="Muensterkoetter M."/>
            <person name="Nagy L.G."/>
        </authorList>
    </citation>
    <scope>NUCLEOTIDE SEQUENCE [LARGE SCALE GENOMIC DNA]</scope>
    <source>
        <strain evidence="3">Ar21-2</strain>
    </source>
</reference>
<evidence type="ECO:0000256" key="1">
    <source>
        <dbReference type="SAM" id="MobiDB-lite"/>
    </source>
</evidence>
<gene>
    <name evidence="2" type="ORF">ARMGADRAFT_691085</name>
</gene>
<dbReference type="EMBL" id="KZ293650">
    <property type="protein sequence ID" value="PBK96286.1"/>
    <property type="molecule type" value="Genomic_DNA"/>
</dbReference>
<dbReference type="AlphaFoldDB" id="A0A2H3E9G0"/>
<proteinExistence type="predicted"/>
<evidence type="ECO:0000313" key="3">
    <source>
        <dbReference type="Proteomes" id="UP000217790"/>
    </source>
</evidence>
<keyword evidence="3" id="KW-1185">Reference proteome</keyword>